<dbReference type="Proteomes" id="UP000245396">
    <property type="component" value="Unassembled WGS sequence"/>
</dbReference>
<dbReference type="SUPFAM" id="SSF55729">
    <property type="entry name" value="Acyl-CoA N-acyltransferases (Nat)"/>
    <property type="match status" value="1"/>
</dbReference>
<dbReference type="InterPro" id="IPR016181">
    <property type="entry name" value="Acyl_CoA_acyltransferase"/>
</dbReference>
<comment type="caution">
    <text evidence="2">The sequence shown here is derived from an EMBL/GenBank/DDBJ whole genome shotgun (WGS) entry which is preliminary data.</text>
</comment>
<evidence type="ECO:0000259" key="1">
    <source>
        <dbReference type="PROSITE" id="PS51186"/>
    </source>
</evidence>
<dbReference type="Pfam" id="PF00583">
    <property type="entry name" value="Acetyltransf_1"/>
    <property type="match status" value="1"/>
</dbReference>
<organism evidence="2 3">
    <name type="scientific">Pseudaminobacter salicylatoxidans</name>
    <dbReference type="NCBI Taxonomy" id="93369"/>
    <lineage>
        <taxon>Bacteria</taxon>
        <taxon>Pseudomonadati</taxon>
        <taxon>Pseudomonadota</taxon>
        <taxon>Alphaproteobacteria</taxon>
        <taxon>Hyphomicrobiales</taxon>
        <taxon>Phyllobacteriaceae</taxon>
        <taxon>Pseudaminobacter</taxon>
    </lineage>
</organism>
<protein>
    <recommendedName>
        <fullName evidence="1">N-acetyltransferase domain-containing protein</fullName>
    </recommendedName>
</protein>
<evidence type="ECO:0000313" key="2">
    <source>
        <dbReference type="EMBL" id="PWJ75296.1"/>
    </source>
</evidence>
<gene>
    <name evidence="2" type="ORF">C7441_12179</name>
</gene>
<evidence type="ECO:0000313" key="3">
    <source>
        <dbReference type="Proteomes" id="UP000245396"/>
    </source>
</evidence>
<name>A0A316BU53_PSESE</name>
<reference evidence="2 3" key="1">
    <citation type="submission" date="2018-05" db="EMBL/GenBank/DDBJ databases">
        <title>Genomic Encyclopedia of Type Strains, Phase IV (KMG-IV): sequencing the most valuable type-strain genomes for metagenomic binning, comparative biology and taxonomic classification.</title>
        <authorList>
            <person name="Goeker M."/>
        </authorList>
    </citation>
    <scope>NUCLEOTIDE SEQUENCE [LARGE SCALE GENOMIC DNA]</scope>
    <source>
        <strain evidence="2 3">DSM 6986</strain>
    </source>
</reference>
<keyword evidence="3" id="KW-1185">Reference proteome</keyword>
<dbReference type="EMBL" id="QGGG01000021">
    <property type="protein sequence ID" value="PWJ75296.1"/>
    <property type="molecule type" value="Genomic_DNA"/>
</dbReference>
<dbReference type="RefSeq" id="WP_109614637.1">
    <property type="nucleotide sequence ID" value="NZ_QGGG01000021.1"/>
</dbReference>
<dbReference type="Gene3D" id="3.40.630.30">
    <property type="match status" value="1"/>
</dbReference>
<dbReference type="GO" id="GO:0016747">
    <property type="term" value="F:acyltransferase activity, transferring groups other than amino-acyl groups"/>
    <property type="evidence" value="ECO:0007669"/>
    <property type="project" value="InterPro"/>
</dbReference>
<dbReference type="AlphaFoldDB" id="A0A316BU53"/>
<accession>A0A316BU53</accession>
<dbReference type="OrthoDB" id="7959761at2"/>
<sequence>MIREAVERDRLRVVQLLKDSRAGAGFDDIAGPTGFTFPFVAAYAERMFREHCADPNSLCLVYAPEDRPQGVLMAKAFEHMFGPVWFAQETLWWIDPAHRGKAAVQMLDGYEAWAKVRSCAFAGMAGMGTDPIVARLYLRRGYRVAETNFLKAL</sequence>
<dbReference type="InterPro" id="IPR000182">
    <property type="entry name" value="GNAT_dom"/>
</dbReference>
<dbReference type="PROSITE" id="PS51186">
    <property type="entry name" value="GNAT"/>
    <property type="match status" value="1"/>
</dbReference>
<feature type="domain" description="N-acetyltransferase" evidence="1">
    <location>
        <begin position="1"/>
        <end position="153"/>
    </location>
</feature>
<proteinExistence type="predicted"/>